<evidence type="ECO:0000256" key="1">
    <source>
        <dbReference type="SAM" id="MobiDB-lite"/>
    </source>
</evidence>
<sequence length="110" mass="11698">MVSFVIFGLALKVLNGLDAMSRTVQESSSQTCWSQFVGGGGCEAAGNTFVGLVVSREKLTASEVHPTAKDMCKPTSQSCRNPVRPTTVPRPTEVVQVEDESADGRPNAKL</sequence>
<feature type="chain" id="PRO_5043314649" description="Secreted protein" evidence="2">
    <location>
        <begin position="17"/>
        <end position="110"/>
    </location>
</feature>
<dbReference type="Proteomes" id="UP001160148">
    <property type="component" value="Unassembled WGS sequence"/>
</dbReference>
<evidence type="ECO:0000313" key="4">
    <source>
        <dbReference type="Proteomes" id="UP001160148"/>
    </source>
</evidence>
<keyword evidence="2" id="KW-0732">Signal</keyword>
<comment type="caution">
    <text evidence="3">The sequence shown here is derived from an EMBL/GenBank/DDBJ whole genome shotgun (WGS) entry which is preliminary data.</text>
</comment>
<reference evidence="3 4" key="1">
    <citation type="submission" date="2023-01" db="EMBL/GenBank/DDBJ databases">
        <authorList>
            <person name="Whitehead M."/>
        </authorList>
    </citation>
    <scope>NUCLEOTIDE SEQUENCE [LARGE SCALE GENOMIC DNA]</scope>
</reference>
<evidence type="ECO:0008006" key="5">
    <source>
        <dbReference type="Google" id="ProtNLM"/>
    </source>
</evidence>
<organism evidence="3 4">
    <name type="scientific">Macrosiphum euphorbiae</name>
    <name type="common">potato aphid</name>
    <dbReference type="NCBI Taxonomy" id="13131"/>
    <lineage>
        <taxon>Eukaryota</taxon>
        <taxon>Metazoa</taxon>
        <taxon>Ecdysozoa</taxon>
        <taxon>Arthropoda</taxon>
        <taxon>Hexapoda</taxon>
        <taxon>Insecta</taxon>
        <taxon>Pterygota</taxon>
        <taxon>Neoptera</taxon>
        <taxon>Paraneoptera</taxon>
        <taxon>Hemiptera</taxon>
        <taxon>Sternorrhyncha</taxon>
        <taxon>Aphidomorpha</taxon>
        <taxon>Aphidoidea</taxon>
        <taxon>Aphididae</taxon>
        <taxon>Macrosiphini</taxon>
        <taxon>Macrosiphum</taxon>
    </lineage>
</organism>
<accession>A0AAV0XW58</accession>
<feature type="signal peptide" evidence="2">
    <location>
        <begin position="1"/>
        <end position="16"/>
    </location>
</feature>
<feature type="region of interest" description="Disordered" evidence="1">
    <location>
        <begin position="65"/>
        <end position="110"/>
    </location>
</feature>
<dbReference type="EMBL" id="CARXXK010001029">
    <property type="protein sequence ID" value="CAI6372391.1"/>
    <property type="molecule type" value="Genomic_DNA"/>
</dbReference>
<feature type="compositionally biased region" description="Low complexity" evidence="1">
    <location>
        <begin position="80"/>
        <end position="95"/>
    </location>
</feature>
<name>A0AAV0XW58_9HEMI</name>
<evidence type="ECO:0000313" key="3">
    <source>
        <dbReference type="EMBL" id="CAI6372391.1"/>
    </source>
</evidence>
<proteinExistence type="predicted"/>
<keyword evidence="4" id="KW-1185">Reference proteome</keyword>
<protein>
    <recommendedName>
        <fullName evidence="5">Secreted protein</fullName>
    </recommendedName>
</protein>
<gene>
    <name evidence="3" type="ORF">MEUPH1_LOCUS26271</name>
</gene>
<dbReference type="AlphaFoldDB" id="A0AAV0XW58"/>
<evidence type="ECO:0000256" key="2">
    <source>
        <dbReference type="SAM" id="SignalP"/>
    </source>
</evidence>